<sequence>MNYIIFDLEFNMFFRFKEGDLANPDLKNEIIQIGAVKLNDKLETISEFNSLIKPVIYKRLNPYVKRKTNINTSQVVPRRPFVETIKSFNTWMGNDAVLCSWGQDDILGLRENCLFFGFDALFFDKFINIQQIYMKFRGLTKQPSLESAVEGLEIEKSLPFHDALSDAVYTCDIFRKVYDDRTDAIINWEKVQIENELKIIELKSLLTQSDMRCPECEGLVQKHEEVTKTKKYFAFGFCTECNIPIRHVSRITNKNGEYSIVSINAINKRDEVSE</sequence>
<evidence type="ECO:0000313" key="6">
    <source>
        <dbReference type="Proteomes" id="UP000186102"/>
    </source>
</evidence>
<dbReference type="InterPro" id="IPR051274">
    <property type="entry name" value="3-5_Exoribonuclease"/>
</dbReference>
<dbReference type="AlphaFoldDB" id="A0A1Q8QNM6"/>
<dbReference type="RefSeq" id="WP_075366265.1">
    <property type="nucleotide sequence ID" value="NZ_MLBF01000038.1"/>
</dbReference>
<evidence type="ECO:0000259" key="4">
    <source>
        <dbReference type="SMART" id="SM00479"/>
    </source>
</evidence>
<accession>A0A1Q8QNM6</accession>
<dbReference type="PANTHER" id="PTHR23044:SF61">
    <property type="entry name" value="3'-5' EXORIBONUCLEASE 1-RELATED"/>
    <property type="match status" value="1"/>
</dbReference>
<feature type="domain" description="Exonuclease" evidence="4">
    <location>
        <begin position="2"/>
        <end position="183"/>
    </location>
</feature>
<dbReference type="EMBL" id="MLBF01000038">
    <property type="protein sequence ID" value="OLN28898.1"/>
    <property type="molecule type" value="Genomic_DNA"/>
</dbReference>
<dbReference type="STRING" id="1888891.DSOL_3841"/>
<name>A0A1Q8QNM6_9FIRM</name>
<organism evidence="5 6">
    <name type="scientific">Desulfosporosinus metallidurans</name>
    <dbReference type="NCBI Taxonomy" id="1888891"/>
    <lineage>
        <taxon>Bacteria</taxon>
        <taxon>Bacillati</taxon>
        <taxon>Bacillota</taxon>
        <taxon>Clostridia</taxon>
        <taxon>Eubacteriales</taxon>
        <taxon>Desulfitobacteriaceae</taxon>
        <taxon>Desulfosporosinus</taxon>
    </lineage>
</organism>
<protein>
    <submittedName>
        <fullName evidence="5">Putative DNA polymerase III epsilon chain</fullName>
    </submittedName>
</protein>
<dbReference type="Gene3D" id="3.30.420.10">
    <property type="entry name" value="Ribonuclease H-like superfamily/Ribonuclease H"/>
    <property type="match status" value="1"/>
</dbReference>
<evidence type="ECO:0000256" key="3">
    <source>
        <dbReference type="ARBA" id="ARBA00022839"/>
    </source>
</evidence>
<dbReference type="GO" id="GO:0003676">
    <property type="term" value="F:nucleic acid binding"/>
    <property type="evidence" value="ECO:0007669"/>
    <property type="project" value="InterPro"/>
</dbReference>
<dbReference type="CDD" id="cd06133">
    <property type="entry name" value="ERI-1_3'hExo_like"/>
    <property type="match status" value="1"/>
</dbReference>
<dbReference type="OrthoDB" id="159416at2"/>
<dbReference type="Proteomes" id="UP000186102">
    <property type="component" value="Unassembled WGS sequence"/>
</dbReference>
<proteinExistence type="predicted"/>
<dbReference type="SUPFAM" id="SSF53098">
    <property type="entry name" value="Ribonuclease H-like"/>
    <property type="match status" value="1"/>
</dbReference>
<evidence type="ECO:0000256" key="1">
    <source>
        <dbReference type="ARBA" id="ARBA00022722"/>
    </source>
</evidence>
<dbReference type="InterPro" id="IPR036397">
    <property type="entry name" value="RNaseH_sf"/>
</dbReference>
<keyword evidence="1" id="KW-0540">Nuclease</keyword>
<dbReference type="Pfam" id="PF00929">
    <property type="entry name" value="RNase_T"/>
    <property type="match status" value="1"/>
</dbReference>
<dbReference type="PANTHER" id="PTHR23044">
    <property type="entry name" value="3'-5' EXONUCLEASE ERI1-RELATED"/>
    <property type="match status" value="1"/>
</dbReference>
<keyword evidence="3" id="KW-0269">Exonuclease</keyword>
<reference evidence="5 6" key="1">
    <citation type="submission" date="2016-09" db="EMBL/GenBank/DDBJ databases">
        <title>Complete genome of Desulfosporosinus sp. OL.</title>
        <authorList>
            <person name="Mardanov A."/>
            <person name="Beletsky A."/>
            <person name="Panova A."/>
            <person name="Karnachuk O."/>
            <person name="Ravin N."/>
        </authorList>
    </citation>
    <scope>NUCLEOTIDE SEQUENCE [LARGE SCALE GENOMIC DNA]</scope>
    <source>
        <strain evidence="5 6">OL</strain>
    </source>
</reference>
<comment type="caution">
    <text evidence="5">The sequence shown here is derived from an EMBL/GenBank/DDBJ whole genome shotgun (WGS) entry which is preliminary data.</text>
</comment>
<evidence type="ECO:0000256" key="2">
    <source>
        <dbReference type="ARBA" id="ARBA00022801"/>
    </source>
</evidence>
<dbReference type="InterPro" id="IPR047201">
    <property type="entry name" value="ERI-1_3'hExo-like"/>
</dbReference>
<keyword evidence="6" id="KW-1185">Reference proteome</keyword>
<keyword evidence="2" id="KW-0378">Hydrolase</keyword>
<evidence type="ECO:0000313" key="5">
    <source>
        <dbReference type="EMBL" id="OLN28898.1"/>
    </source>
</evidence>
<dbReference type="InterPro" id="IPR013520">
    <property type="entry name" value="Ribonucl_H"/>
</dbReference>
<dbReference type="SMART" id="SM00479">
    <property type="entry name" value="EXOIII"/>
    <property type="match status" value="1"/>
</dbReference>
<gene>
    <name evidence="5" type="ORF">DSOL_3841</name>
</gene>
<dbReference type="InterPro" id="IPR012337">
    <property type="entry name" value="RNaseH-like_sf"/>
</dbReference>
<dbReference type="GO" id="GO:0000175">
    <property type="term" value="F:3'-5'-RNA exonuclease activity"/>
    <property type="evidence" value="ECO:0007669"/>
    <property type="project" value="InterPro"/>
</dbReference>